<evidence type="ECO:0000313" key="2">
    <source>
        <dbReference type="Proteomes" id="UP000813384"/>
    </source>
</evidence>
<comment type="caution">
    <text evidence="1">The sequence shown here is derived from an EMBL/GenBank/DDBJ whole genome shotgun (WGS) entry which is preliminary data.</text>
</comment>
<reference evidence="1" key="1">
    <citation type="journal article" date="2021" name="PeerJ">
        <title>Extensive microbial diversity within the chicken gut microbiome revealed by metagenomics and culture.</title>
        <authorList>
            <person name="Gilroy R."/>
            <person name="Ravi A."/>
            <person name="Getino M."/>
            <person name="Pursley I."/>
            <person name="Horton D.L."/>
            <person name="Alikhan N.F."/>
            <person name="Baker D."/>
            <person name="Gharbi K."/>
            <person name="Hall N."/>
            <person name="Watson M."/>
            <person name="Adriaenssens E.M."/>
            <person name="Foster-Nyarko E."/>
            <person name="Jarju S."/>
            <person name="Secka A."/>
            <person name="Antonio M."/>
            <person name="Oren A."/>
            <person name="Chaudhuri R.R."/>
            <person name="La Ragione R."/>
            <person name="Hildebrand F."/>
            <person name="Pallen M.J."/>
        </authorList>
    </citation>
    <scope>NUCLEOTIDE SEQUENCE</scope>
    <source>
        <strain evidence="1">150</strain>
    </source>
</reference>
<dbReference type="RefSeq" id="WP_071875651.1">
    <property type="nucleotide sequence ID" value="NZ_JBHSHF010000018.1"/>
</dbReference>
<dbReference type="AlphaFoldDB" id="A0A9E4DRX6"/>
<gene>
    <name evidence="1" type="ORF">K8V42_01925</name>
</gene>
<accession>A0A9E4DRX6</accession>
<dbReference type="Proteomes" id="UP000813384">
    <property type="component" value="Unassembled WGS sequence"/>
</dbReference>
<sequence length="61" mass="7680">MKKRMRKKKAYKQYIHDIFTGYEQMLSNPDLNELRFTYLKEETVLKRDEENQIRFRTYDLD</sequence>
<reference evidence="1" key="2">
    <citation type="submission" date="2021-11" db="EMBL/GenBank/DDBJ databases">
        <authorList>
            <person name="Gilroy R."/>
        </authorList>
    </citation>
    <scope>NUCLEOTIDE SEQUENCE</scope>
    <source>
        <strain evidence="1">150</strain>
    </source>
</reference>
<evidence type="ECO:0000313" key="1">
    <source>
        <dbReference type="EMBL" id="MCC9273031.1"/>
    </source>
</evidence>
<dbReference type="OrthoDB" id="2194543at2"/>
<name>A0A9E4DRX6_9ENTE</name>
<dbReference type="EMBL" id="JAJJVO010000032">
    <property type="protein sequence ID" value="MCC9273031.1"/>
    <property type="molecule type" value="Genomic_DNA"/>
</dbReference>
<proteinExistence type="predicted"/>
<organism evidence="1 2">
    <name type="scientific">Enterococcus aquimarinus</name>
    <dbReference type="NCBI Taxonomy" id="328396"/>
    <lineage>
        <taxon>Bacteria</taxon>
        <taxon>Bacillati</taxon>
        <taxon>Bacillota</taxon>
        <taxon>Bacilli</taxon>
        <taxon>Lactobacillales</taxon>
        <taxon>Enterococcaceae</taxon>
        <taxon>Enterococcus</taxon>
    </lineage>
</organism>
<protein>
    <submittedName>
        <fullName evidence="1">Uncharacterized protein</fullName>
    </submittedName>
</protein>